<protein>
    <submittedName>
        <fullName evidence="2">Uncharacterized protein</fullName>
    </submittedName>
</protein>
<organism evidence="2">
    <name type="scientific">Oryza barthii</name>
    <dbReference type="NCBI Taxonomy" id="65489"/>
    <lineage>
        <taxon>Eukaryota</taxon>
        <taxon>Viridiplantae</taxon>
        <taxon>Streptophyta</taxon>
        <taxon>Embryophyta</taxon>
        <taxon>Tracheophyta</taxon>
        <taxon>Spermatophyta</taxon>
        <taxon>Magnoliopsida</taxon>
        <taxon>Liliopsida</taxon>
        <taxon>Poales</taxon>
        <taxon>Poaceae</taxon>
        <taxon>BOP clade</taxon>
        <taxon>Oryzoideae</taxon>
        <taxon>Oryzeae</taxon>
        <taxon>Oryzinae</taxon>
        <taxon>Oryza</taxon>
    </lineage>
</organism>
<proteinExistence type="predicted"/>
<dbReference type="EnsemblPlants" id="OBART11G22090.1">
    <property type="protein sequence ID" value="OBART11G22090.1"/>
    <property type="gene ID" value="OBART11G22090"/>
</dbReference>
<reference evidence="2" key="1">
    <citation type="journal article" date="2009" name="Rice">
        <title>De Novo Next Generation Sequencing of Plant Genomes.</title>
        <authorList>
            <person name="Rounsley S."/>
            <person name="Marri P.R."/>
            <person name="Yu Y."/>
            <person name="He R."/>
            <person name="Sisneros N."/>
            <person name="Goicoechea J.L."/>
            <person name="Lee S.J."/>
            <person name="Angelova A."/>
            <person name="Kudrna D."/>
            <person name="Luo M."/>
            <person name="Affourtit J."/>
            <person name="Desany B."/>
            <person name="Knight J."/>
            <person name="Niazi F."/>
            <person name="Egholm M."/>
            <person name="Wing R.A."/>
        </authorList>
    </citation>
    <scope>NUCLEOTIDE SEQUENCE [LARGE SCALE GENOMIC DNA]</scope>
    <source>
        <strain evidence="2">cv. IRGC 105608</strain>
    </source>
</reference>
<evidence type="ECO:0000313" key="2">
    <source>
        <dbReference type="EnsemblPlants" id="OBART11G22090.1"/>
    </source>
</evidence>
<evidence type="ECO:0000256" key="1">
    <source>
        <dbReference type="SAM" id="MobiDB-lite"/>
    </source>
</evidence>
<evidence type="ECO:0000313" key="3">
    <source>
        <dbReference type="Proteomes" id="UP000026960"/>
    </source>
</evidence>
<sequence length="110" mass="12236">MPEEVERAFLSSMATSSMHAETLNSRQRICQEKFWPHHPRALAKKNEKTKFDHVGHGALQEHHARENGRYGIMSDSGSAATAGRGRSPRCCRQGMEGNGIGTEFNGVDRI</sequence>
<dbReference type="PaxDb" id="65489-OBART11G22090.1"/>
<accession>A0A0D3HPQ3</accession>
<name>A0A0D3HPQ3_9ORYZ</name>
<keyword evidence="3" id="KW-1185">Reference proteome</keyword>
<reference evidence="2" key="2">
    <citation type="submission" date="2015-03" db="UniProtKB">
        <authorList>
            <consortium name="EnsemblPlants"/>
        </authorList>
    </citation>
    <scope>IDENTIFICATION</scope>
</reference>
<dbReference type="Gramene" id="OBART11G22090.1">
    <property type="protein sequence ID" value="OBART11G22090.1"/>
    <property type="gene ID" value="OBART11G22090"/>
</dbReference>
<dbReference type="AlphaFoldDB" id="A0A0D3HPQ3"/>
<dbReference type="HOGENOM" id="CLU_2174841_0_0_1"/>
<feature type="region of interest" description="Disordered" evidence="1">
    <location>
        <begin position="61"/>
        <end position="110"/>
    </location>
</feature>
<dbReference type="Proteomes" id="UP000026960">
    <property type="component" value="Chromosome 11"/>
</dbReference>